<gene>
    <name evidence="9" type="ORF">c2_g9_i1</name>
</gene>
<protein>
    <submittedName>
        <fullName evidence="9">Uncharacterized protein</fullName>
    </submittedName>
</protein>
<dbReference type="GO" id="GO:0032222">
    <property type="term" value="P:regulation of synaptic transmission, cholinergic"/>
    <property type="evidence" value="ECO:0007669"/>
    <property type="project" value="InterPro"/>
</dbReference>
<keyword evidence="3" id="KW-0812">Transmembrane</keyword>
<organism evidence="9">
    <name type="scientific">Bactrocera latifrons</name>
    <name type="common">Malaysian fruit fly</name>
    <name type="synonym">Chaetodacus latifrons</name>
    <dbReference type="NCBI Taxonomy" id="174628"/>
    <lineage>
        <taxon>Eukaryota</taxon>
        <taxon>Metazoa</taxon>
        <taxon>Ecdysozoa</taxon>
        <taxon>Arthropoda</taxon>
        <taxon>Hexapoda</taxon>
        <taxon>Insecta</taxon>
        <taxon>Pterygota</taxon>
        <taxon>Neoptera</taxon>
        <taxon>Endopterygota</taxon>
        <taxon>Diptera</taxon>
        <taxon>Brachycera</taxon>
        <taxon>Muscomorpha</taxon>
        <taxon>Tephritoidea</taxon>
        <taxon>Tephritidae</taxon>
        <taxon>Bactrocera</taxon>
        <taxon>Bactrocera</taxon>
    </lineage>
</organism>
<dbReference type="PANTHER" id="PTHR33562">
    <property type="entry name" value="ATILLA, ISOFORM B-RELATED-RELATED"/>
    <property type="match status" value="1"/>
</dbReference>
<dbReference type="GO" id="GO:0098552">
    <property type="term" value="C:side of membrane"/>
    <property type="evidence" value="ECO:0007669"/>
    <property type="project" value="UniProtKB-KW"/>
</dbReference>
<proteinExistence type="predicted"/>
<evidence type="ECO:0000256" key="7">
    <source>
        <dbReference type="ARBA" id="ARBA00023180"/>
    </source>
</evidence>
<dbReference type="GO" id="GO:0030431">
    <property type="term" value="P:sleep"/>
    <property type="evidence" value="ECO:0007669"/>
    <property type="project" value="InterPro"/>
</dbReference>
<evidence type="ECO:0000256" key="8">
    <source>
        <dbReference type="ARBA" id="ARBA00023288"/>
    </source>
</evidence>
<dbReference type="Pfam" id="PF17064">
    <property type="entry name" value="QVR"/>
    <property type="match status" value="1"/>
</dbReference>
<feature type="non-terminal residue" evidence="9">
    <location>
        <position position="1"/>
    </location>
</feature>
<accession>A0A0K8V0Q3</accession>
<reference evidence="9" key="1">
    <citation type="submission" date="2015-06" db="EMBL/GenBank/DDBJ databases">
        <authorList>
            <person name="Hoefler B.C."/>
            <person name="Straight P.D."/>
        </authorList>
    </citation>
    <scope>NUCLEOTIDE SEQUENCE</scope>
</reference>
<keyword evidence="6" id="KW-0472">Membrane</keyword>
<dbReference type="SUPFAM" id="SSF57302">
    <property type="entry name" value="Snake toxin-like"/>
    <property type="match status" value="1"/>
</dbReference>
<evidence type="ECO:0000256" key="1">
    <source>
        <dbReference type="ARBA" id="ARBA00004589"/>
    </source>
</evidence>
<evidence type="ECO:0000313" key="9">
    <source>
        <dbReference type="EMBL" id="JAI32507.1"/>
    </source>
</evidence>
<sequence length="183" mass="20646">KKKKKKKKKKKTKRKMPPLMERTLLLLGILCCLQATTALMCYDCNSAYDPNCGDPFEPYTLGKVNCTQQEVKEHLKDKYTKPLLCRKTTQKVYGKVRVVRGCGYIPDKSDDGLCMKRSGTHDVQAIYCACTSELCNHAASTLYQNNNHPILSALPYTLAAFFVWFATFSSHFNINAFGAVQNS</sequence>
<dbReference type="InterPro" id="IPR050975">
    <property type="entry name" value="Sleep_regulator"/>
</dbReference>
<dbReference type="InterPro" id="IPR031424">
    <property type="entry name" value="QVR-like"/>
</dbReference>
<comment type="subcellular location">
    <subcellularLocation>
        <location evidence="1">Membrane</location>
        <topology evidence="1">Lipid-anchor</topology>
        <topology evidence="1">GPI-anchor</topology>
    </subcellularLocation>
</comment>
<evidence type="ECO:0000256" key="4">
    <source>
        <dbReference type="ARBA" id="ARBA00022729"/>
    </source>
</evidence>
<evidence type="ECO:0000256" key="3">
    <source>
        <dbReference type="ARBA" id="ARBA00022692"/>
    </source>
</evidence>
<name>A0A0K8V0Q3_BACLA</name>
<keyword evidence="2" id="KW-0336">GPI-anchor</keyword>
<keyword evidence="4" id="KW-0732">Signal</keyword>
<keyword evidence="5" id="KW-1133">Transmembrane helix</keyword>
<dbReference type="InterPro" id="IPR045860">
    <property type="entry name" value="Snake_toxin-like_sf"/>
</dbReference>
<evidence type="ECO:0000256" key="6">
    <source>
        <dbReference type="ARBA" id="ARBA00023136"/>
    </source>
</evidence>
<dbReference type="OrthoDB" id="6083863at2759"/>
<evidence type="ECO:0000256" key="5">
    <source>
        <dbReference type="ARBA" id="ARBA00022989"/>
    </source>
</evidence>
<keyword evidence="8" id="KW-0449">Lipoprotein</keyword>
<evidence type="ECO:0000256" key="2">
    <source>
        <dbReference type="ARBA" id="ARBA00022622"/>
    </source>
</evidence>
<dbReference type="EMBL" id="GDHF01019807">
    <property type="protein sequence ID" value="JAI32507.1"/>
    <property type="molecule type" value="Transcribed_RNA"/>
</dbReference>
<keyword evidence="7" id="KW-0325">Glycoprotein</keyword>
<dbReference type="PANTHER" id="PTHR33562:SF17">
    <property type="entry name" value="PROTEIN QUIVER"/>
    <property type="match status" value="1"/>
</dbReference>
<dbReference type="AlphaFoldDB" id="A0A0K8V0Q3"/>